<dbReference type="AlphaFoldDB" id="A0A7W7QPQ6"/>
<dbReference type="EMBL" id="JACHJP010000004">
    <property type="protein sequence ID" value="MBB4917512.1"/>
    <property type="molecule type" value="Genomic_DNA"/>
</dbReference>
<proteinExistence type="predicted"/>
<evidence type="ECO:0000313" key="1">
    <source>
        <dbReference type="EMBL" id="MBB4917512.1"/>
    </source>
</evidence>
<gene>
    <name evidence="1" type="ORF">FHS44_004620</name>
</gene>
<comment type="caution">
    <text evidence="1">The sequence shown here is derived from an EMBL/GenBank/DDBJ whole genome shotgun (WGS) entry which is preliminary data.</text>
</comment>
<protein>
    <submittedName>
        <fullName evidence="1">Uncharacterized protein</fullName>
    </submittedName>
</protein>
<sequence length="143" mass="15064">MSMRLMLAKIDPEVLRAVRINGDLVGQILGGSSREDGFEDDYLALGVIAEGRAEAEHGDARWGRCYPWLAAATGADGTDDLPGHTFGYGPPFALDPERVVRVARGLAGEGWGFAAARRDGFEGLGPFYAAAAREGRAVVGGVS</sequence>
<accession>A0A7W7QPQ6</accession>
<organism evidence="1 2">
    <name type="scientific">Streptosporangium saharense</name>
    <dbReference type="NCBI Taxonomy" id="1706840"/>
    <lineage>
        <taxon>Bacteria</taxon>
        <taxon>Bacillati</taxon>
        <taxon>Actinomycetota</taxon>
        <taxon>Actinomycetes</taxon>
        <taxon>Streptosporangiales</taxon>
        <taxon>Streptosporangiaceae</taxon>
        <taxon>Streptosporangium</taxon>
    </lineage>
</organism>
<name>A0A7W7QPQ6_9ACTN</name>
<reference evidence="1 2" key="1">
    <citation type="submission" date="2020-08" db="EMBL/GenBank/DDBJ databases">
        <title>Genomic Encyclopedia of Type Strains, Phase III (KMG-III): the genomes of soil and plant-associated and newly described type strains.</title>
        <authorList>
            <person name="Whitman W."/>
        </authorList>
    </citation>
    <scope>NUCLEOTIDE SEQUENCE [LARGE SCALE GENOMIC DNA]</scope>
    <source>
        <strain evidence="1 2">CECT 8840</strain>
    </source>
</reference>
<keyword evidence="2" id="KW-1185">Reference proteome</keyword>
<evidence type="ECO:0000313" key="2">
    <source>
        <dbReference type="Proteomes" id="UP000552644"/>
    </source>
</evidence>
<dbReference type="RefSeq" id="WP_184717772.1">
    <property type="nucleotide sequence ID" value="NZ_JACHJP010000004.1"/>
</dbReference>
<dbReference type="Proteomes" id="UP000552644">
    <property type="component" value="Unassembled WGS sequence"/>
</dbReference>